<dbReference type="EMBL" id="JAMKOV010000004">
    <property type="protein sequence ID" value="KAI8040924.1"/>
    <property type="molecule type" value="Genomic_DNA"/>
</dbReference>
<name>A0A9Q0BRB1_9MUSC</name>
<dbReference type="InterPro" id="IPR036508">
    <property type="entry name" value="Chitin-bd_dom_sf"/>
</dbReference>
<evidence type="ECO:0000313" key="4">
    <source>
        <dbReference type="Proteomes" id="UP001059596"/>
    </source>
</evidence>
<dbReference type="SUPFAM" id="SSF57625">
    <property type="entry name" value="Invertebrate chitin-binding proteins"/>
    <property type="match status" value="1"/>
</dbReference>
<dbReference type="AlphaFoldDB" id="A0A9Q0BRB1"/>
<organism evidence="3 4">
    <name type="scientific">Drosophila gunungcola</name>
    <name type="common">fruit fly</name>
    <dbReference type="NCBI Taxonomy" id="103775"/>
    <lineage>
        <taxon>Eukaryota</taxon>
        <taxon>Metazoa</taxon>
        <taxon>Ecdysozoa</taxon>
        <taxon>Arthropoda</taxon>
        <taxon>Hexapoda</taxon>
        <taxon>Insecta</taxon>
        <taxon>Pterygota</taxon>
        <taxon>Neoptera</taxon>
        <taxon>Endopterygota</taxon>
        <taxon>Diptera</taxon>
        <taxon>Brachycera</taxon>
        <taxon>Muscomorpha</taxon>
        <taxon>Ephydroidea</taxon>
        <taxon>Drosophilidae</taxon>
        <taxon>Drosophila</taxon>
        <taxon>Sophophora</taxon>
    </lineage>
</organism>
<dbReference type="GO" id="GO:0008061">
    <property type="term" value="F:chitin binding"/>
    <property type="evidence" value="ECO:0007669"/>
    <property type="project" value="InterPro"/>
</dbReference>
<evidence type="ECO:0000313" key="3">
    <source>
        <dbReference type="EMBL" id="KAI8040924.1"/>
    </source>
</evidence>
<dbReference type="PROSITE" id="PS50940">
    <property type="entry name" value="CHIT_BIND_II"/>
    <property type="match status" value="1"/>
</dbReference>
<dbReference type="GO" id="GO:0005576">
    <property type="term" value="C:extracellular region"/>
    <property type="evidence" value="ECO:0007669"/>
    <property type="project" value="InterPro"/>
</dbReference>
<protein>
    <recommendedName>
        <fullName evidence="2">Chitin-binding type-2 domain-containing protein</fullName>
    </recommendedName>
</protein>
<evidence type="ECO:0000256" key="1">
    <source>
        <dbReference type="SAM" id="SignalP"/>
    </source>
</evidence>
<proteinExistence type="predicted"/>
<reference evidence="3" key="1">
    <citation type="journal article" date="2023" name="Genome Biol. Evol.">
        <title>Long-read-based Genome Assembly of Drosophila gunungcola Reveals Fewer Chemosensory Genes in Flower-breeding Species.</title>
        <authorList>
            <person name="Negi A."/>
            <person name="Liao B.Y."/>
            <person name="Yeh S.D."/>
        </authorList>
    </citation>
    <scope>NUCLEOTIDE SEQUENCE</scope>
    <source>
        <strain evidence="3">Sukarami</strain>
    </source>
</reference>
<gene>
    <name evidence="3" type="ORF">M5D96_006867</name>
</gene>
<keyword evidence="4" id="KW-1185">Reference proteome</keyword>
<feature type="domain" description="Chitin-binding type-2" evidence="2">
    <location>
        <begin position="283"/>
        <end position="348"/>
    </location>
</feature>
<feature type="chain" id="PRO_5040125011" description="Chitin-binding type-2 domain-containing protein" evidence="1">
    <location>
        <begin position="22"/>
        <end position="361"/>
    </location>
</feature>
<evidence type="ECO:0000259" key="2">
    <source>
        <dbReference type="PROSITE" id="PS50940"/>
    </source>
</evidence>
<keyword evidence="1" id="KW-0732">Signal</keyword>
<dbReference type="InterPro" id="IPR002557">
    <property type="entry name" value="Chitin-bd_dom"/>
</dbReference>
<dbReference type="Proteomes" id="UP001059596">
    <property type="component" value="Unassembled WGS sequence"/>
</dbReference>
<sequence length="361" mass="38272">MLRQLLGLGILLAFLVGFSQGECNACSVESNAACVSTNQYQNCTDNIPTGPIYTCPNNTNCTGSAERCTSNETLFSCNDCNNTPSQILGSCGANYVCDYNNPNICGSPSAGSQATCPGDTTETGLDSTGLTPTAYCSLVQQRGRFPYGIDLNTTCKQQPAISASETKVSCVSQNEFQLCSSDGVAIGGLYTCPSGYHCVESTPFCSSSSVEPACPGCNKCSSDNRFACTSRNTFAFTSMGKLRLGFGVQRVQPQFCGNPAMFSVTCSDSGSGTCGSTTITNATDYCRSMKKAGRFPYGRVTSTTCRQYVNCYTAAGIYYGNVYTCPGHTYFDSTSSLCTTQTQARCSDTVSCLTLNDRLLL</sequence>
<accession>A0A9Q0BRB1</accession>
<feature type="signal peptide" evidence="1">
    <location>
        <begin position="1"/>
        <end position="21"/>
    </location>
</feature>
<comment type="caution">
    <text evidence="3">The sequence shown here is derived from an EMBL/GenBank/DDBJ whole genome shotgun (WGS) entry which is preliminary data.</text>
</comment>